<feature type="transmembrane region" description="Helical" evidence="2">
    <location>
        <begin position="1363"/>
        <end position="1384"/>
    </location>
</feature>
<dbReference type="SUPFAM" id="SSF47336">
    <property type="entry name" value="ACP-like"/>
    <property type="match status" value="1"/>
</dbReference>
<feature type="transmembrane region" description="Helical" evidence="2">
    <location>
        <begin position="1890"/>
        <end position="1909"/>
    </location>
</feature>
<dbReference type="PhylomeDB" id="A0A0G4I1R9"/>
<name>A0A0G4I1R9_9ALVE</name>
<dbReference type="GO" id="GO:0044550">
    <property type="term" value="P:secondary metabolite biosynthetic process"/>
    <property type="evidence" value="ECO:0007669"/>
    <property type="project" value="TreeGrafter"/>
</dbReference>
<organism evidence="4">
    <name type="scientific">Chromera velia CCMP2878</name>
    <dbReference type="NCBI Taxonomy" id="1169474"/>
    <lineage>
        <taxon>Eukaryota</taxon>
        <taxon>Sar</taxon>
        <taxon>Alveolata</taxon>
        <taxon>Colpodellida</taxon>
        <taxon>Chromeraceae</taxon>
        <taxon>Chromera</taxon>
    </lineage>
</organism>
<dbReference type="EMBL" id="CDMZ01004756">
    <property type="protein sequence ID" value="CEM50818.1"/>
    <property type="molecule type" value="Genomic_DNA"/>
</dbReference>
<evidence type="ECO:0000259" key="3">
    <source>
        <dbReference type="PROSITE" id="PS50075"/>
    </source>
</evidence>
<feature type="transmembrane region" description="Helical" evidence="2">
    <location>
        <begin position="1760"/>
        <end position="1783"/>
    </location>
</feature>
<dbReference type="CDD" id="cd05930">
    <property type="entry name" value="A_NRPS"/>
    <property type="match status" value="1"/>
</dbReference>
<feature type="region of interest" description="Disordered" evidence="1">
    <location>
        <begin position="646"/>
        <end position="683"/>
    </location>
</feature>
<evidence type="ECO:0000256" key="2">
    <source>
        <dbReference type="SAM" id="Phobius"/>
    </source>
</evidence>
<accession>A0A0G4I1R9</accession>
<dbReference type="PANTHER" id="PTHR45527">
    <property type="entry name" value="NONRIBOSOMAL PEPTIDE SYNTHETASE"/>
    <property type="match status" value="1"/>
</dbReference>
<proteinExistence type="predicted"/>
<gene>
    <name evidence="4" type="ORF">Cvel_1691</name>
</gene>
<feature type="compositionally biased region" description="Basic residues" evidence="1">
    <location>
        <begin position="1587"/>
        <end position="1597"/>
    </location>
</feature>
<feature type="transmembrane region" description="Helical" evidence="2">
    <location>
        <begin position="1915"/>
        <end position="1937"/>
    </location>
</feature>
<feature type="transmembrane region" description="Helical" evidence="2">
    <location>
        <begin position="851"/>
        <end position="875"/>
    </location>
</feature>
<feature type="region of interest" description="Disordered" evidence="1">
    <location>
        <begin position="1580"/>
        <end position="1622"/>
    </location>
</feature>
<dbReference type="PROSITE" id="PS50075">
    <property type="entry name" value="CARRIER"/>
    <property type="match status" value="1"/>
</dbReference>
<dbReference type="PANTHER" id="PTHR45527:SF1">
    <property type="entry name" value="FATTY ACID SYNTHASE"/>
    <property type="match status" value="1"/>
</dbReference>
<keyword evidence="2" id="KW-0472">Membrane</keyword>
<feature type="domain" description="Carrier" evidence="3">
    <location>
        <begin position="685"/>
        <end position="762"/>
    </location>
</feature>
<dbReference type="GO" id="GO:0031177">
    <property type="term" value="F:phosphopantetheine binding"/>
    <property type="evidence" value="ECO:0007669"/>
    <property type="project" value="TreeGrafter"/>
</dbReference>
<dbReference type="Gene3D" id="3.30.300.30">
    <property type="match status" value="1"/>
</dbReference>
<feature type="transmembrane region" description="Helical" evidence="2">
    <location>
        <begin position="1857"/>
        <end position="1878"/>
    </location>
</feature>
<dbReference type="SUPFAM" id="SSF51161">
    <property type="entry name" value="Trimeric LpxA-like enzymes"/>
    <property type="match status" value="3"/>
</dbReference>
<protein>
    <recommendedName>
        <fullName evidence="3">Carrier domain-containing protein</fullName>
    </recommendedName>
</protein>
<evidence type="ECO:0000256" key="1">
    <source>
        <dbReference type="SAM" id="MobiDB-lite"/>
    </source>
</evidence>
<dbReference type="Pfam" id="PF00550">
    <property type="entry name" value="PP-binding"/>
    <property type="match status" value="1"/>
</dbReference>
<sequence length="2096" mass="225819">MKLESPLLHEVFCKAAADFPENTAVESPEEGITLPYREVDLVSDRLSLVLSSFLGVNADDLVGIFLPRCAHFYVCMLSVLKAGGGYVSLDPDYPEDRVFTIIEESRATVVIVVDAYLPSFQKRSLPICTLSEDSSCIRAPLQREKAEGPLIVPLSICLRVSASLEGDSPLTLFDTIQGTHSSRTVDAEAVRESRGVRRCSPQDVAYCIFTSGSTGKPKGVAIEHRNAVNFVLAEQIEFPTRCTDRVLQGFSTCFDASVEEIWLAFASGGTLVVGSKRLMRSGPAFGSELAALEVSVLSTVPTVLRVCDDVPPPPLLRLVITGGEACPPEVVDKWCAPGRRFLNTYGPTEATVVATYAELQPGQPVSIGHPLPGYGGALLRSVEEAGEGEGELWIGGLSVARGYVNRPDLNPEKFVSIPKTAREEDEARALTPLPNYLTHNWEMLVGNRRPIASREGARGGELIEHLSAESAVRALRPEVAGLDAEGRLDLLDSCGLLSGPADRWYRTGDLVSLDSGREEGDGGVGGTLRSVHPGGLGLFFRGRIDSQVKIRGFRVELSEVESAVCRHPLVANAAVIARDDLGGGGALTLVAYVETSGVGVGGEAETGDSGLLTPADLRNFVAEQLPAYMVPSRFVCLVPGDRLPSMPSGKVDSKKLKSLPPPGPESVPREGGGGGTGGEVEEGGAPETALEFAMISLWEKALQASDFVSASSDFFLLGGNSLTAAQLVGACRRELPSLRLSVRDVYESPVLRVLCSKKEEEVKEGGAGGVKALRQELKAVMPSDVFEKMTKKRGSFIEAVEGTASAVWDSFCSFLSVGGNGGDRNGEGMEGGRDRLTERNTRSLVTCLQGLVLLLNGGFVVLWNVVVVLALLFLVSKSEEGEGEGETTKYFPLKIPPFALLILFSPLAAAAYRLLCLSVALVLKWTLLGTVREGDASLWGWKHFRWWVVQQWTDAVPLGSFSGTPLIAGMLRMFGARVGPNVEVHSRYVDVSGYDLLEMGEGAVVGVGTLVKCAEVAEGSLRLRKIRLGRGASVGNMCFLGEGARVGRNSVLEDSSGLSGGCVGDGEIWCDAPAKKKGERGTGGQESTQTASSWRKVAFCLGWILAMSVMEIALGLPRLLFVVYVYRDLPLWMAACLVPPLAVWSAVIGPTLFAVIARYSLFPFGVIGAGRDSATFRLYSFTHFRFWALQQALARQQQSCHALYSTVYASSILRLLGASVGKSTEVSDATHWTPDAVQIGDFCFVADAVHLGGWKLDRETQSVTVRRVSVGSRTFLGNNSYAPGGTELGDDNLVAVASTAPKPHIAARKSGASWLGAAAFEMPSRDRAAADSSTTFAPPLRQVLARASVEAYRCIAPSLWSEWCFLALYCALSATVGVSLASEWSDPETWIRLGRMWGIFAAAPLWALVYCVCLGGVVLVHKWLLVGQIKEGRHPLWSSFVWRAELATAMADDCAWGGFARCLGGTLFAPVWFRLLGSKVGKRCYIDTPYLVEFDLVRVGDGACIDRGATLQTHLFEDRVMKTGRVEVGDRASVGCRAVVLYGGSVGAGCRLKGLSLKMKGESFEGGEVFSGIPAVPVPGGASSWGHQKRRGRRGHSSKNVPEGTGAEGDHTPLSVSRERSETASLGSRMASWAFDALREVLWPTCADFAASEFRVFSYRSIQRAVLRWREKKEEDRQTGDETLVETETDMDMIFDAERGGRETGGEGRDRREKQDPSAAAAWAALIVRVGAFSFFFVLFGTGRFWSVEGFFVSGTLFYYTWAEPVLLAYLAVAAVVSVRTLLDLRKGRLHTHWVQRGGGGVVRKGWNALATVLFELALVSQTVSVLCFWAMVLPNADSVKDKFFWGEGDVSQVGSWTRASLVLGNHGLGLLVMLLEFLETDIPVLRRHAVLTTIFHCVFLPATAATRLMEGDAFLGWITLTGLVVTPGVHILFAYVRLWLWKQPSSVSSLRALFWRRHADREGVCVWPQAWGSPRRGRGEVEGDLETGRGRGGIWEVSRGSFAKSVSGSSAKKGSLLGSLEGFGGRGETLTSHRKGSGEVGFSGSFSGGSLEKKSDREGGAPPRLSFASPAGPHSRSLSFQEGPPSPLLPVQRKA</sequence>
<feature type="transmembrane region" description="Helical" evidence="2">
    <location>
        <begin position="1132"/>
        <end position="1157"/>
    </location>
</feature>
<evidence type="ECO:0000313" key="4">
    <source>
        <dbReference type="EMBL" id="CEM50818.1"/>
    </source>
</evidence>
<dbReference type="InterPro" id="IPR011004">
    <property type="entry name" value="Trimer_LpxA-like_sf"/>
</dbReference>
<dbReference type="Gene3D" id="3.40.50.12780">
    <property type="entry name" value="N-terminal domain of ligase-like"/>
    <property type="match status" value="1"/>
</dbReference>
<dbReference type="NCBIfam" id="TIGR02353">
    <property type="entry name" value="NRPS_term_dom"/>
    <property type="match status" value="1"/>
</dbReference>
<dbReference type="InterPro" id="IPR009081">
    <property type="entry name" value="PP-bd_ACP"/>
</dbReference>
<dbReference type="Gene3D" id="1.10.1200.10">
    <property type="entry name" value="ACP-like"/>
    <property type="match status" value="1"/>
</dbReference>
<dbReference type="InterPro" id="IPR025110">
    <property type="entry name" value="AMP-bd_C"/>
</dbReference>
<dbReference type="GO" id="GO:0005737">
    <property type="term" value="C:cytoplasm"/>
    <property type="evidence" value="ECO:0007669"/>
    <property type="project" value="TreeGrafter"/>
</dbReference>
<dbReference type="VEuPathDB" id="CryptoDB:Cvel_1691"/>
<feature type="transmembrane region" description="Helical" evidence="2">
    <location>
        <begin position="1396"/>
        <end position="1420"/>
    </location>
</feature>
<dbReference type="InterPro" id="IPR045851">
    <property type="entry name" value="AMP-bd_C_sf"/>
</dbReference>
<feature type="transmembrane region" description="Helical" evidence="2">
    <location>
        <begin position="1813"/>
        <end position="1837"/>
    </location>
</feature>
<keyword evidence="2" id="KW-0812">Transmembrane</keyword>
<feature type="region of interest" description="Disordered" evidence="1">
    <location>
        <begin position="2028"/>
        <end position="2096"/>
    </location>
</feature>
<reference evidence="4" key="1">
    <citation type="submission" date="2014-11" db="EMBL/GenBank/DDBJ databases">
        <authorList>
            <person name="Otto D Thomas"/>
            <person name="Naeem Raeece"/>
        </authorList>
    </citation>
    <scope>NUCLEOTIDE SEQUENCE</scope>
</reference>
<dbReference type="InterPro" id="IPR012728">
    <property type="entry name" value="Pls/PosA_C"/>
</dbReference>
<keyword evidence="2" id="KW-1133">Transmembrane helix</keyword>
<dbReference type="GO" id="GO:0043041">
    <property type="term" value="P:amino acid activation for nonribosomal peptide biosynthetic process"/>
    <property type="evidence" value="ECO:0007669"/>
    <property type="project" value="TreeGrafter"/>
</dbReference>
<dbReference type="Pfam" id="PF13193">
    <property type="entry name" value="AMP-binding_C"/>
    <property type="match status" value="1"/>
</dbReference>
<dbReference type="InterPro" id="IPR036736">
    <property type="entry name" value="ACP-like_sf"/>
</dbReference>
<dbReference type="Pfam" id="PF00501">
    <property type="entry name" value="AMP-binding"/>
    <property type="match status" value="1"/>
</dbReference>
<feature type="transmembrane region" description="Helical" evidence="2">
    <location>
        <begin position="1097"/>
        <end position="1126"/>
    </location>
</feature>
<feature type="compositionally biased region" description="Low complexity" evidence="1">
    <location>
        <begin position="2041"/>
        <end position="2051"/>
    </location>
</feature>
<dbReference type="Gene3D" id="2.160.10.10">
    <property type="entry name" value="Hexapeptide repeat proteins"/>
    <property type="match status" value="3"/>
</dbReference>
<dbReference type="InterPro" id="IPR042099">
    <property type="entry name" value="ANL_N_sf"/>
</dbReference>
<dbReference type="InterPro" id="IPR000873">
    <property type="entry name" value="AMP-dep_synth/lig_dom"/>
</dbReference>
<feature type="transmembrane region" description="Helical" evidence="2">
    <location>
        <begin position="1719"/>
        <end position="1740"/>
    </location>
</feature>
<dbReference type="SUPFAM" id="SSF56801">
    <property type="entry name" value="Acetyl-CoA synthetase-like"/>
    <property type="match status" value="1"/>
</dbReference>